<feature type="signal peptide" evidence="1">
    <location>
        <begin position="1"/>
        <end position="19"/>
    </location>
</feature>
<accession>A0A7C2C2P3</accession>
<evidence type="ECO:0000313" key="2">
    <source>
        <dbReference type="EMBL" id="HEH83319.1"/>
    </source>
</evidence>
<reference evidence="2" key="1">
    <citation type="journal article" date="2020" name="mSystems">
        <title>Genome- and Community-Level Interaction Insights into Carbon Utilization and Element Cycling Functions of Hydrothermarchaeota in Hydrothermal Sediment.</title>
        <authorList>
            <person name="Zhou Z."/>
            <person name="Liu Y."/>
            <person name="Xu W."/>
            <person name="Pan J."/>
            <person name="Luo Z.H."/>
            <person name="Li M."/>
        </authorList>
    </citation>
    <scope>NUCLEOTIDE SEQUENCE [LARGE SCALE GENOMIC DNA]</scope>
    <source>
        <strain evidence="2">SpSt-246</strain>
    </source>
</reference>
<gene>
    <name evidence="2" type="ORF">ENP73_10315</name>
</gene>
<dbReference type="AlphaFoldDB" id="A0A7C2C2P3"/>
<name>A0A7C2C2P3_9DEIN</name>
<dbReference type="PROSITE" id="PS51257">
    <property type="entry name" value="PROKAR_LIPOPROTEIN"/>
    <property type="match status" value="1"/>
</dbReference>
<comment type="caution">
    <text evidence="2">The sequence shown here is derived from an EMBL/GenBank/DDBJ whole genome shotgun (WGS) entry which is preliminary data.</text>
</comment>
<dbReference type="EMBL" id="DSKL01000401">
    <property type="protein sequence ID" value="HEH83319.1"/>
    <property type="molecule type" value="Genomic_DNA"/>
</dbReference>
<proteinExistence type="predicted"/>
<keyword evidence="1" id="KW-0732">Signal</keyword>
<evidence type="ECO:0008006" key="3">
    <source>
        <dbReference type="Google" id="ProtNLM"/>
    </source>
</evidence>
<sequence>MRRAAWLLGLLLAACSATLTVPLPDQVLDLPGLTDTAGQVAYPKEPLSFDPPPVSVIRGIRVEGILEASLPLNATIEFYARTQDPKTDPSCQAFASFYLCPVGPGDEKAGEAAFQGSTQAAFTLQGNRLLEGLRAGRFFLGLKASGLPLEPLTLTFKNMKAYLTVGL</sequence>
<organism evidence="2">
    <name type="scientific">Thermus islandicus</name>
    <dbReference type="NCBI Taxonomy" id="540988"/>
    <lineage>
        <taxon>Bacteria</taxon>
        <taxon>Thermotogati</taxon>
        <taxon>Deinococcota</taxon>
        <taxon>Deinococci</taxon>
        <taxon>Thermales</taxon>
        <taxon>Thermaceae</taxon>
        <taxon>Thermus</taxon>
    </lineage>
</organism>
<protein>
    <recommendedName>
        <fullName evidence="3">Lipoprotein</fullName>
    </recommendedName>
</protein>
<feature type="chain" id="PRO_5027639407" description="Lipoprotein" evidence="1">
    <location>
        <begin position="20"/>
        <end position="167"/>
    </location>
</feature>
<evidence type="ECO:0000256" key="1">
    <source>
        <dbReference type="SAM" id="SignalP"/>
    </source>
</evidence>